<comment type="subcellular location">
    <subcellularLocation>
        <location evidence="1">Membrane</location>
        <topology evidence="1">Multi-pass membrane protein</topology>
    </subcellularLocation>
</comment>
<dbReference type="InterPro" id="IPR000462">
    <property type="entry name" value="CDP-OH_P_trans"/>
</dbReference>
<dbReference type="EMBL" id="BAAAHE010000047">
    <property type="protein sequence ID" value="GAA0634982.1"/>
    <property type="molecule type" value="Genomic_DNA"/>
</dbReference>
<dbReference type="NCBIfam" id="TIGR00560">
    <property type="entry name" value="pgsA"/>
    <property type="match status" value="1"/>
</dbReference>
<evidence type="ECO:0000256" key="12">
    <source>
        <dbReference type="RuleBase" id="RU003750"/>
    </source>
</evidence>
<keyword evidence="15" id="KW-1185">Reference proteome</keyword>
<comment type="similarity">
    <text evidence="2 12">Belongs to the CDP-alcohol phosphatidyltransferase class-I family.</text>
</comment>
<evidence type="ECO:0000256" key="13">
    <source>
        <dbReference type="SAM" id="Phobius"/>
    </source>
</evidence>
<dbReference type="PROSITE" id="PS00379">
    <property type="entry name" value="CDP_ALCOHOL_P_TRANSF"/>
    <property type="match status" value="1"/>
</dbReference>
<keyword evidence="6 13" id="KW-1133">Transmembrane helix</keyword>
<evidence type="ECO:0000256" key="11">
    <source>
        <dbReference type="NCBIfam" id="TIGR00560"/>
    </source>
</evidence>
<comment type="caution">
    <text evidence="14">The sequence shown here is derived from an EMBL/GenBank/DDBJ whole genome shotgun (WGS) entry which is preliminary data.</text>
</comment>
<gene>
    <name evidence="14" type="ORF">GCM10009547_43890</name>
</gene>
<dbReference type="RefSeq" id="WP_344608822.1">
    <property type="nucleotide sequence ID" value="NZ_BAAAHE010000047.1"/>
</dbReference>
<organism evidence="14 15">
    <name type="scientific">Sporichthya brevicatena</name>
    <dbReference type="NCBI Taxonomy" id="171442"/>
    <lineage>
        <taxon>Bacteria</taxon>
        <taxon>Bacillati</taxon>
        <taxon>Actinomycetota</taxon>
        <taxon>Actinomycetes</taxon>
        <taxon>Sporichthyales</taxon>
        <taxon>Sporichthyaceae</taxon>
        <taxon>Sporichthya</taxon>
    </lineage>
</organism>
<dbReference type="InterPro" id="IPR050324">
    <property type="entry name" value="CDP-alcohol_PTase-I"/>
</dbReference>
<dbReference type="InterPro" id="IPR048254">
    <property type="entry name" value="CDP_ALCOHOL_P_TRANSF_CS"/>
</dbReference>
<evidence type="ECO:0000256" key="3">
    <source>
        <dbReference type="ARBA" id="ARBA00022516"/>
    </source>
</evidence>
<dbReference type="PANTHER" id="PTHR14269:SF52">
    <property type="entry name" value="PHOSPHATIDYLGLYCEROPHOSPHATE SYNTHASE-RELATED"/>
    <property type="match status" value="1"/>
</dbReference>
<dbReference type="Gene3D" id="1.20.120.1760">
    <property type="match status" value="1"/>
</dbReference>
<evidence type="ECO:0000256" key="9">
    <source>
        <dbReference type="ARBA" id="ARBA00023209"/>
    </source>
</evidence>
<reference evidence="14 15" key="1">
    <citation type="journal article" date="2019" name="Int. J. Syst. Evol. Microbiol.">
        <title>The Global Catalogue of Microorganisms (GCM) 10K type strain sequencing project: providing services to taxonomists for standard genome sequencing and annotation.</title>
        <authorList>
            <consortium name="The Broad Institute Genomics Platform"/>
            <consortium name="The Broad Institute Genome Sequencing Center for Infectious Disease"/>
            <person name="Wu L."/>
            <person name="Ma J."/>
        </authorList>
    </citation>
    <scope>NUCLEOTIDE SEQUENCE [LARGE SCALE GENOMIC DNA]</scope>
    <source>
        <strain evidence="14 15">JCM 10671</strain>
    </source>
</reference>
<dbReference type="Pfam" id="PF01066">
    <property type="entry name" value="CDP-OH_P_transf"/>
    <property type="match status" value="1"/>
</dbReference>
<evidence type="ECO:0000256" key="8">
    <source>
        <dbReference type="ARBA" id="ARBA00023136"/>
    </source>
</evidence>
<keyword evidence="10" id="KW-1208">Phospholipid metabolism</keyword>
<feature type="transmembrane region" description="Helical" evidence="13">
    <location>
        <begin position="149"/>
        <end position="168"/>
    </location>
</feature>
<evidence type="ECO:0000256" key="7">
    <source>
        <dbReference type="ARBA" id="ARBA00023098"/>
    </source>
</evidence>
<dbReference type="PIRSF" id="PIRSF000847">
    <property type="entry name" value="Phos_ph_gly_syn"/>
    <property type="match status" value="1"/>
</dbReference>
<evidence type="ECO:0000313" key="15">
    <source>
        <dbReference type="Proteomes" id="UP001500957"/>
    </source>
</evidence>
<evidence type="ECO:0000313" key="14">
    <source>
        <dbReference type="EMBL" id="GAA0634982.1"/>
    </source>
</evidence>
<dbReference type="InterPro" id="IPR043130">
    <property type="entry name" value="CDP-OH_PTrfase_TM_dom"/>
</dbReference>
<evidence type="ECO:0000256" key="2">
    <source>
        <dbReference type="ARBA" id="ARBA00010441"/>
    </source>
</evidence>
<keyword evidence="5 13" id="KW-0812">Transmembrane</keyword>
<dbReference type="InterPro" id="IPR004570">
    <property type="entry name" value="Phosphatidylglycerol_P_synth"/>
</dbReference>
<evidence type="ECO:0000256" key="4">
    <source>
        <dbReference type="ARBA" id="ARBA00022679"/>
    </source>
</evidence>
<keyword evidence="4 12" id="KW-0808">Transferase</keyword>
<feature type="transmembrane region" description="Helical" evidence="13">
    <location>
        <begin position="174"/>
        <end position="195"/>
    </location>
</feature>
<accession>A0ABN1HA01</accession>
<evidence type="ECO:0000256" key="6">
    <source>
        <dbReference type="ARBA" id="ARBA00022989"/>
    </source>
</evidence>
<evidence type="ECO:0000256" key="10">
    <source>
        <dbReference type="ARBA" id="ARBA00023264"/>
    </source>
</evidence>
<sequence length="219" mass="23590">MFEPTPAEVEPGRPDHLADPVAPAGTWNIANILTLLRLLLVPVFLVVLLHEDGESDGWRWAAWGVFAVASFTDSLDGKLARRYGLVTDFGKIADPIADKALTGSALIVLSSMDELPWAVTIVILVREIGVTLLRFWVIRHGVIPASRGGKLKSLVLGVAIGLYVLPFTGLLQDLATALMTAAVVIALATGADYVFRALRLRRESLAAARAARSGSDERR</sequence>
<keyword evidence="8 13" id="KW-0472">Membrane</keyword>
<evidence type="ECO:0000256" key="5">
    <source>
        <dbReference type="ARBA" id="ARBA00022692"/>
    </source>
</evidence>
<dbReference type="PANTHER" id="PTHR14269">
    <property type="entry name" value="CDP-DIACYLGLYCEROL--GLYCEROL-3-PHOSPHATE 3-PHOSPHATIDYLTRANSFERASE-RELATED"/>
    <property type="match status" value="1"/>
</dbReference>
<protein>
    <recommendedName>
        <fullName evidence="11">CDP-diacylglycerol--glycerol-3-phosphate 3-phosphatidyltransferase</fullName>
        <ecNumber evidence="11">2.7.8.5</ecNumber>
    </recommendedName>
</protein>
<proteinExistence type="inferred from homology"/>
<feature type="transmembrane region" description="Helical" evidence="13">
    <location>
        <begin position="115"/>
        <end position="137"/>
    </location>
</feature>
<dbReference type="Proteomes" id="UP001500957">
    <property type="component" value="Unassembled WGS sequence"/>
</dbReference>
<keyword evidence="9" id="KW-0594">Phospholipid biosynthesis</keyword>
<evidence type="ECO:0000256" key="1">
    <source>
        <dbReference type="ARBA" id="ARBA00004141"/>
    </source>
</evidence>
<dbReference type="EC" id="2.7.8.5" evidence="11"/>
<name>A0ABN1HA01_9ACTN</name>
<keyword evidence="7" id="KW-0443">Lipid metabolism</keyword>
<feature type="transmembrane region" description="Helical" evidence="13">
    <location>
        <begin position="29"/>
        <end position="50"/>
    </location>
</feature>
<keyword evidence="3" id="KW-0444">Lipid biosynthesis</keyword>